<keyword evidence="2" id="KW-1185">Reference proteome</keyword>
<proteinExistence type="predicted"/>
<reference evidence="1" key="1">
    <citation type="journal article" date="2019" name="G3 (Bethesda)">
        <title>Genome Assemblies of Two Rare Opportunistic Yeast Pathogens: Diutina rugosa (syn. Candida rugosa) and Trichomonascus ciferrii (syn. Candida ciferrii).</title>
        <authorList>
            <person name="Mixao V."/>
            <person name="Saus E."/>
            <person name="Hansen A.P."/>
            <person name="Lass-Florl C."/>
            <person name="Gabaldon T."/>
        </authorList>
    </citation>
    <scope>NUCLEOTIDE SEQUENCE</scope>
    <source>
        <strain evidence="1">CBS 4856</strain>
    </source>
</reference>
<dbReference type="VEuPathDB" id="FungiDB:TRICI_005330"/>
<evidence type="ECO:0000313" key="1">
    <source>
        <dbReference type="EMBL" id="KAA8905311.1"/>
    </source>
</evidence>
<sequence length="382" mass="43140">MTEASANYGKNSPVRSNALAQRYGGLYLGDRVYGGKQNPDVDPPGFDAGIAGEAETEQNTVTVDYEKVTDIRSAIVDAVRTKSTEDEDIIIAIVNYPISEKENLDAVLESQYVRHPSYVSVKDQKLNYFIVILQSRGHIGLVRAIMFRLKKKLGDRTDYDVEKADEGSLYECTVVSDIGVLSLFKKVYYNKINGAYKSGCSPTVFEIAWMQSTADAKGKVQVLDFTVQKPVWVAIEKSHLFCPVDRLAFYKCLFYKISEQIDITESFVAFLVRMRGRSFDEVFAESDIGVKAVAEELYDSYFPRLADQLQSAELYLAELRGYQDSLWRRLETEQQQCWHNSDVAKVEDFELCFELMSRFVIQGFDVCMSVSSLTNGLSSSFA</sequence>
<dbReference type="AlphaFoldDB" id="A0A642UTV3"/>
<gene>
    <name evidence="1" type="ORF">TRICI_005330</name>
</gene>
<evidence type="ECO:0000313" key="2">
    <source>
        <dbReference type="Proteomes" id="UP000761534"/>
    </source>
</evidence>
<comment type="caution">
    <text evidence="1">The sequence shown here is derived from an EMBL/GenBank/DDBJ whole genome shotgun (WGS) entry which is preliminary data.</text>
</comment>
<protein>
    <submittedName>
        <fullName evidence="1">Uncharacterized protein</fullName>
    </submittedName>
</protein>
<dbReference type="Proteomes" id="UP000761534">
    <property type="component" value="Unassembled WGS sequence"/>
</dbReference>
<organism evidence="1 2">
    <name type="scientific">Trichomonascus ciferrii</name>
    <dbReference type="NCBI Taxonomy" id="44093"/>
    <lineage>
        <taxon>Eukaryota</taxon>
        <taxon>Fungi</taxon>
        <taxon>Dikarya</taxon>
        <taxon>Ascomycota</taxon>
        <taxon>Saccharomycotina</taxon>
        <taxon>Dipodascomycetes</taxon>
        <taxon>Dipodascales</taxon>
        <taxon>Trichomonascaceae</taxon>
        <taxon>Trichomonascus</taxon>
        <taxon>Trichomonascus ciferrii complex</taxon>
    </lineage>
</organism>
<dbReference type="EMBL" id="SWFS01000419">
    <property type="protein sequence ID" value="KAA8905311.1"/>
    <property type="molecule type" value="Genomic_DNA"/>
</dbReference>
<accession>A0A642UTV3</accession>
<name>A0A642UTV3_9ASCO</name>